<dbReference type="PROSITE" id="PS50893">
    <property type="entry name" value="ABC_TRANSPORTER_2"/>
    <property type="match status" value="1"/>
</dbReference>
<dbReference type="Pfam" id="PF14524">
    <property type="entry name" value="Wzt_C"/>
    <property type="match status" value="1"/>
</dbReference>
<dbReference type="PANTHER" id="PTHR46743">
    <property type="entry name" value="TEICHOIC ACIDS EXPORT ATP-BINDING PROTEIN TAGH"/>
    <property type="match status" value="1"/>
</dbReference>
<dbReference type="InterPro" id="IPR017871">
    <property type="entry name" value="ABC_transporter-like_CS"/>
</dbReference>
<dbReference type="InterPro" id="IPR027417">
    <property type="entry name" value="P-loop_NTPase"/>
</dbReference>
<name>A0ABS1DZ16_RUBGE</name>
<keyword evidence="4" id="KW-0547">Nucleotide-binding</keyword>
<dbReference type="EMBL" id="NRRU01000066">
    <property type="protein sequence ID" value="MBK1714391.1"/>
    <property type="molecule type" value="Genomic_DNA"/>
</dbReference>
<reference evidence="7" key="2">
    <citation type="journal article" date="2020" name="Microorganisms">
        <title>Osmotic Adaptation and Compatible Solute Biosynthesis of Phototrophic Bacteria as Revealed from Genome Analyses.</title>
        <authorList>
            <person name="Imhoff J.F."/>
            <person name="Rahn T."/>
            <person name="Kunzel S."/>
            <person name="Keller A."/>
            <person name="Neulinger S.C."/>
        </authorList>
    </citation>
    <scope>NUCLEOTIDE SEQUENCE</scope>
    <source>
        <strain evidence="7">IM 151</strain>
    </source>
</reference>
<dbReference type="SMART" id="SM00382">
    <property type="entry name" value="AAA"/>
    <property type="match status" value="1"/>
</dbReference>
<protein>
    <recommendedName>
        <fullName evidence="6">ABC transporter domain-containing protein</fullName>
    </recommendedName>
</protein>
<dbReference type="Gene3D" id="3.40.50.300">
    <property type="entry name" value="P-loop containing nucleotide triphosphate hydrolases"/>
    <property type="match status" value="1"/>
</dbReference>
<keyword evidence="3" id="KW-1003">Cell membrane</keyword>
<comment type="similarity">
    <text evidence="1">Belongs to the ABC transporter superfamily.</text>
</comment>
<dbReference type="Gene3D" id="2.70.50.60">
    <property type="entry name" value="abc- transporter (atp binding component) like domain"/>
    <property type="match status" value="1"/>
</dbReference>
<evidence type="ECO:0000256" key="2">
    <source>
        <dbReference type="ARBA" id="ARBA00022448"/>
    </source>
</evidence>
<organism evidence="7 8">
    <name type="scientific">Rubrivivax gelatinosus</name>
    <name type="common">Rhodocyclus gelatinosus</name>
    <name type="synonym">Rhodopseudomonas gelatinosa</name>
    <dbReference type="NCBI Taxonomy" id="28068"/>
    <lineage>
        <taxon>Bacteria</taxon>
        <taxon>Pseudomonadati</taxon>
        <taxon>Pseudomonadota</taxon>
        <taxon>Betaproteobacteria</taxon>
        <taxon>Burkholderiales</taxon>
        <taxon>Sphaerotilaceae</taxon>
        <taxon>Rubrivivax</taxon>
    </lineage>
</organism>
<feature type="domain" description="ABC transporter" evidence="6">
    <location>
        <begin position="6"/>
        <end position="253"/>
    </location>
</feature>
<comment type="caution">
    <text evidence="7">The sequence shown here is derived from an EMBL/GenBank/DDBJ whole genome shotgun (WGS) entry which is preliminary data.</text>
</comment>
<evidence type="ECO:0000259" key="6">
    <source>
        <dbReference type="PROSITE" id="PS50893"/>
    </source>
</evidence>
<keyword evidence="8" id="KW-1185">Reference proteome</keyword>
<proteinExistence type="inferred from homology"/>
<dbReference type="InterPro" id="IPR015860">
    <property type="entry name" value="ABC_transpr_TagH-like"/>
</dbReference>
<evidence type="ECO:0000256" key="4">
    <source>
        <dbReference type="ARBA" id="ARBA00022741"/>
    </source>
</evidence>
<gene>
    <name evidence="7" type="ORF">CKO43_16590</name>
</gene>
<dbReference type="RefSeq" id="WP_200379305.1">
    <property type="nucleotide sequence ID" value="NZ_NRRU01000066.1"/>
</dbReference>
<dbReference type="InterPro" id="IPR003593">
    <property type="entry name" value="AAA+_ATPase"/>
</dbReference>
<dbReference type="PANTHER" id="PTHR46743:SF2">
    <property type="entry name" value="TEICHOIC ACIDS EXPORT ATP-BINDING PROTEIN TAGH"/>
    <property type="match status" value="1"/>
</dbReference>
<dbReference type="InterPro" id="IPR003439">
    <property type="entry name" value="ABC_transporter-like_ATP-bd"/>
</dbReference>
<reference evidence="7" key="1">
    <citation type="submission" date="2017-08" db="EMBL/GenBank/DDBJ databases">
        <authorList>
            <person name="Imhoff J.F."/>
            <person name="Rahn T."/>
            <person name="Kuenzel S."/>
            <person name="Neulinger S.C."/>
        </authorList>
    </citation>
    <scope>NUCLEOTIDE SEQUENCE</scope>
    <source>
        <strain evidence="7">IM 151</strain>
    </source>
</reference>
<keyword evidence="5" id="KW-0067">ATP-binding</keyword>
<evidence type="ECO:0000256" key="3">
    <source>
        <dbReference type="ARBA" id="ARBA00022475"/>
    </source>
</evidence>
<dbReference type="PROSITE" id="PS00211">
    <property type="entry name" value="ABC_TRANSPORTER_1"/>
    <property type="match status" value="1"/>
</dbReference>
<keyword evidence="2" id="KW-0813">Transport</keyword>
<keyword evidence="3" id="KW-0472">Membrane</keyword>
<sequence>MAAPIIRVEHATKEFRLGQLTGLGQSLRNGAKRLLGRPVARPEAFKALHDVSFSIEPGEVVGIIGHNGAGKSTLLKLLAHISQPTEGRVLVEDRVAPLIEVGAGLVPDMTGRENVFLNGAILGMRHDEIKRKFDDIVAFAELERFIDTPVKRYSSGMQVRLGFAIATAVEAGILIVDEVLAVGDLAFQRKCYDRIEGFVRDGNRTLLLVSHNLRQVERLCSRVLMFERGRLEADGAPKEICDAFVNRSNAKIASNRGAAAARYESSGEVSLVAVQVVPAPGVEAPASGDDLDFEITIDVHAALQHASFTVGVHTTDLFFISMSSSELTMSVPVLPPGRHVLTCRMTGLALTPGIYALHFSVEAGERAAAPVFRADNVTTFQVLAPAGHRAPASERFGAVRARTAWDMQPALEPVPCDAGIVSAHDGA</sequence>
<dbReference type="SUPFAM" id="SSF52540">
    <property type="entry name" value="P-loop containing nucleoside triphosphate hydrolases"/>
    <property type="match status" value="1"/>
</dbReference>
<dbReference type="CDD" id="cd03220">
    <property type="entry name" value="ABC_KpsT_Wzt"/>
    <property type="match status" value="1"/>
</dbReference>
<dbReference type="CDD" id="cd10147">
    <property type="entry name" value="Wzt_C-like"/>
    <property type="match status" value="1"/>
</dbReference>
<evidence type="ECO:0000256" key="1">
    <source>
        <dbReference type="ARBA" id="ARBA00005417"/>
    </source>
</evidence>
<dbReference type="InterPro" id="IPR050683">
    <property type="entry name" value="Bact_Polysacc_Export_ATP-bd"/>
</dbReference>
<evidence type="ECO:0000313" key="8">
    <source>
        <dbReference type="Proteomes" id="UP001041814"/>
    </source>
</evidence>
<dbReference type="InterPro" id="IPR029439">
    <property type="entry name" value="Wzt_C"/>
</dbReference>
<evidence type="ECO:0000256" key="5">
    <source>
        <dbReference type="ARBA" id="ARBA00022840"/>
    </source>
</evidence>
<evidence type="ECO:0000313" key="7">
    <source>
        <dbReference type="EMBL" id="MBK1714391.1"/>
    </source>
</evidence>
<accession>A0ABS1DZ16</accession>
<dbReference type="Proteomes" id="UP001041814">
    <property type="component" value="Unassembled WGS sequence"/>
</dbReference>
<dbReference type="Pfam" id="PF00005">
    <property type="entry name" value="ABC_tran"/>
    <property type="match status" value="1"/>
</dbReference>